<organism evidence="1 2">
    <name type="scientific">Chryseobacterium sediminis</name>
    <dbReference type="NCBI Taxonomy" id="1679494"/>
    <lineage>
        <taxon>Bacteria</taxon>
        <taxon>Pseudomonadati</taxon>
        <taxon>Bacteroidota</taxon>
        <taxon>Flavobacteriia</taxon>
        <taxon>Flavobacteriales</taxon>
        <taxon>Weeksellaceae</taxon>
        <taxon>Chryseobacterium group</taxon>
        <taxon>Chryseobacterium</taxon>
    </lineage>
</organism>
<reference evidence="1 2" key="1">
    <citation type="journal article" date="2015" name="Int. J. Syst. Evol. Microbiol.">
        <title>Chryseobacterium sediminis sp. nov., isolated from a river sediment.</title>
        <authorList>
            <person name="Kampfer P."/>
            <person name="Busse H.J."/>
            <person name="McInroy J.A."/>
            <person name="Glaeser S.P."/>
        </authorList>
    </citation>
    <scope>NUCLEOTIDE SEQUENCE [LARGE SCALE GENOMIC DNA]</scope>
    <source>
        <strain evidence="1 2">IMT-174</strain>
    </source>
</reference>
<dbReference type="OrthoDB" id="9095988at2"/>
<sequence>MEKQSKTHFRKVYKSDHLGVADLEDYLEEGRRLVFKIREVKQELGVSVAGKNGNFNIAYFEEKIKPLVLNATNAAVLKGFSGSSFVEDWKGLLIELFIDSTVKMKGDVVGGVRIVKKQPIIDSDLTNEINACKEVSELGKLFGKMSKEQQQRYKVLVTERKKELENVKSA</sequence>
<protein>
    <submittedName>
        <fullName evidence="1">Uncharacterized protein</fullName>
    </submittedName>
</protein>
<dbReference type="Proteomes" id="UP000323082">
    <property type="component" value="Unassembled WGS sequence"/>
</dbReference>
<proteinExistence type="predicted"/>
<accession>A0A5B2U8N9</accession>
<dbReference type="AlphaFoldDB" id="A0A5B2U8N9"/>
<dbReference type="RefSeq" id="WP_149831965.1">
    <property type="nucleotide sequence ID" value="NZ_VUNZ01000001.1"/>
</dbReference>
<dbReference type="EMBL" id="VUNZ01000001">
    <property type="protein sequence ID" value="KAA2223001.1"/>
    <property type="molecule type" value="Genomic_DNA"/>
</dbReference>
<gene>
    <name evidence="1" type="ORF">FW780_02015</name>
</gene>
<evidence type="ECO:0000313" key="1">
    <source>
        <dbReference type="EMBL" id="KAA2223001.1"/>
    </source>
</evidence>
<comment type="caution">
    <text evidence="1">The sequence shown here is derived from an EMBL/GenBank/DDBJ whole genome shotgun (WGS) entry which is preliminary data.</text>
</comment>
<name>A0A5B2U8N9_9FLAO</name>
<evidence type="ECO:0000313" key="2">
    <source>
        <dbReference type="Proteomes" id="UP000323082"/>
    </source>
</evidence>